<accession>A0A4Z2ILI8</accession>
<organism evidence="2 3">
    <name type="scientific">Liparis tanakae</name>
    <name type="common">Tanaka's snailfish</name>
    <dbReference type="NCBI Taxonomy" id="230148"/>
    <lineage>
        <taxon>Eukaryota</taxon>
        <taxon>Metazoa</taxon>
        <taxon>Chordata</taxon>
        <taxon>Craniata</taxon>
        <taxon>Vertebrata</taxon>
        <taxon>Euteleostomi</taxon>
        <taxon>Actinopterygii</taxon>
        <taxon>Neopterygii</taxon>
        <taxon>Teleostei</taxon>
        <taxon>Neoteleostei</taxon>
        <taxon>Acanthomorphata</taxon>
        <taxon>Eupercaria</taxon>
        <taxon>Perciformes</taxon>
        <taxon>Cottioidei</taxon>
        <taxon>Cottales</taxon>
        <taxon>Liparidae</taxon>
        <taxon>Liparis</taxon>
    </lineage>
</organism>
<comment type="caution">
    <text evidence="2">The sequence shown here is derived from an EMBL/GenBank/DDBJ whole genome shotgun (WGS) entry which is preliminary data.</text>
</comment>
<gene>
    <name evidence="2" type="ORF">EYF80_010825</name>
</gene>
<name>A0A4Z2ILI8_9TELE</name>
<evidence type="ECO:0000256" key="1">
    <source>
        <dbReference type="SAM" id="MobiDB-lite"/>
    </source>
</evidence>
<sequence length="97" mass="10288">MLKRYDQFCSIYRSALSDVLGLSLGNLPDAALGPAAGRRAQSDAPPRRDEVGVAPGVREGVGGAAGTPATLEGCWLFPLLLFHLHLVPLPVPLDLER</sequence>
<keyword evidence="3" id="KW-1185">Reference proteome</keyword>
<dbReference type="EMBL" id="SRLO01000069">
    <property type="protein sequence ID" value="TNN78899.1"/>
    <property type="molecule type" value="Genomic_DNA"/>
</dbReference>
<dbReference type="Proteomes" id="UP000314294">
    <property type="component" value="Unassembled WGS sequence"/>
</dbReference>
<feature type="region of interest" description="Disordered" evidence="1">
    <location>
        <begin position="34"/>
        <end position="62"/>
    </location>
</feature>
<dbReference type="AlphaFoldDB" id="A0A4Z2ILI8"/>
<proteinExistence type="predicted"/>
<protein>
    <submittedName>
        <fullName evidence="2">Uncharacterized protein</fullName>
    </submittedName>
</protein>
<evidence type="ECO:0000313" key="3">
    <source>
        <dbReference type="Proteomes" id="UP000314294"/>
    </source>
</evidence>
<reference evidence="2 3" key="1">
    <citation type="submission" date="2019-03" db="EMBL/GenBank/DDBJ databases">
        <title>First draft genome of Liparis tanakae, snailfish: a comprehensive survey of snailfish specific genes.</title>
        <authorList>
            <person name="Kim W."/>
            <person name="Song I."/>
            <person name="Jeong J.-H."/>
            <person name="Kim D."/>
            <person name="Kim S."/>
            <person name="Ryu S."/>
            <person name="Song J.Y."/>
            <person name="Lee S.K."/>
        </authorList>
    </citation>
    <scope>NUCLEOTIDE SEQUENCE [LARGE SCALE GENOMIC DNA]</scope>
    <source>
        <tissue evidence="2">Muscle</tissue>
    </source>
</reference>
<dbReference type="OrthoDB" id="10652162at2759"/>
<evidence type="ECO:0000313" key="2">
    <source>
        <dbReference type="EMBL" id="TNN78899.1"/>
    </source>
</evidence>